<dbReference type="GO" id="GO:0005506">
    <property type="term" value="F:iron ion binding"/>
    <property type="evidence" value="ECO:0007669"/>
    <property type="project" value="InterPro"/>
</dbReference>
<organism evidence="2 3">
    <name type="scientific">Methanothrix soehngenii (strain ATCC 5969 / DSM 3671 / JCM 10134 / NBRC 103675 / OCM 69 / GP-6)</name>
    <name type="common">Methanosaeta concilii</name>
    <dbReference type="NCBI Taxonomy" id="990316"/>
    <lineage>
        <taxon>Archaea</taxon>
        <taxon>Methanobacteriati</taxon>
        <taxon>Methanobacteriota</taxon>
        <taxon>Stenosarchaea group</taxon>
        <taxon>Methanomicrobia</taxon>
        <taxon>Methanotrichales</taxon>
        <taxon>Methanotrichaceae</taxon>
        <taxon>Methanothrix</taxon>
    </lineage>
</organism>
<evidence type="ECO:0000313" key="2">
    <source>
        <dbReference type="EMBL" id="AEB69065.1"/>
    </source>
</evidence>
<dbReference type="Pfam" id="PF01592">
    <property type="entry name" value="NifU_N"/>
    <property type="match status" value="1"/>
</dbReference>
<protein>
    <submittedName>
        <fullName evidence="2">FeS cluster assembly scaffold protein NifU, Clostridium type</fullName>
    </submittedName>
</protein>
<dbReference type="InterPro" id="IPR017787">
    <property type="entry name" value="NIF_FeS_clus_asmbl_NifU-like"/>
</dbReference>
<dbReference type="InParanoid" id="F4BZS0"/>
<dbReference type="Gene3D" id="3.90.1010.10">
    <property type="match status" value="1"/>
</dbReference>
<dbReference type="KEGG" id="mcj:MCON_2655"/>
<keyword evidence="3" id="KW-1185">Reference proteome</keyword>
<evidence type="ECO:0000313" key="3">
    <source>
        <dbReference type="Proteomes" id="UP000007807"/>
    </source>
</evidence>
<dbReference type="GO" id="GO:0051536">
    <property type="term" value="F:iron-sulfur cluster binding"/>
    <property type="evidence" value="ECO:0007669"/>
    <property type="project" value="InterPro"/>
</dbReference>
<dbReference type="SMR" id="F4BZS0"/>
<dbReference type="AlphaFoldDB" id="F4BZS0"/>
<dbReference type="GO" id="GO:0016226">
    <property type="term" value="P:iron-sulfur cluster assembly"/>
    <property type="evidence" value="ECO:0007669"/>
    <property type="project" value="InterPro"/>
</dbReference>
<dbReference type="NCBIfam" id="TIGR03419">
    <property type="entry name" value="NifU_clost"/>
    <property type="match status" value="1"/>
</dbReference>
<dbReference type="Proteomes" id="UP000007807">
    <property type="component" value="Chromosome"/>
</dbReference>
<dbReference type="HOGENOM" id="CLU_079283_5_1_2"/>
<dbReference type="STRING" id="990316.MCON_2655"/>
<dbReference type="SUPFAM" id="SSF82649">
    <property type="entry name" value="SufE/NifU"/>
    <property type="match status" value="1"/>
</dbReference>
<dbReference type="PANTHER" id="PTHR10093">
    <property type="entry name" value="IRON-SULFUR CLUSTER ASSEMBLY ENZYME NIFU HOMOLOG"/>
    <property type="match status" value="1"/>
</dbReference>
<accession>F4BZS0</accession>
<dbReference type="EMBL" id="CP002565">
    <property type="protein sequence ID" value="AEB69065.1"/>
    <property type="molecule type" value="Genomic_DNA"/>
</dbReference>
<feature type="domain" description="NIF system FeS cluster assembly NifU N-terminal" evidence="1">
    <location>
        <begin position="13"/>
        <end position="132"/>
    </location>
</feature>
<name>F4BZS0_METSG</name>
<reference evidence="2 3" key="1">
    <citation type="journal article" date="2011" name="J. Bacteriol.">
        <title>Complete genome sequence of Methanosaeta concilii, a specialist in aceticlastic methanogenesis.</title>
        <authorList>
            <person name="Barber R.D."/>
            <person name="Zhang L."/>
            <person name="Harnack M."/>
            <person name="Olson M.V."/>
            <person name="Kaul R."/>
            <person name="Ingram-Smith C."/>
            <person name="Smith K.S."/>
        </authorList>
    </citation>
    <scope>NUCLEOTIDE SEQUENCE [LARGE SCALE GENOMIC DNA]</scope>
    <source>
        <strain evidence="3">ATCC 5969 / DSM 3671 / JCM 10134 / NBRC 103675 / OCM 69 / GP-6</strain>
    </source>
</reference>
<sequence>MAKGDRWMAQIGYNETVMDHFMNPRNVGVIENPDGYGKVGNPVCGDLMEIFINVKDDRIDDIKFRTFGCGSAIAVSSMVTEMAKGKILDEAIKITRDDVAGELGGLPPQKLHCSNLGADALRAAIKDYWVKIGKISPQEAAVEEEVQEGDHCDTDEG</sequence>
<proteinExistence type="predicted"/>
<dbReference type="InterPro" id="IPR002871">
    <property type="entry name" value="NIF_FeS_clus_asmbl_NifU_N"/>
</dbReference>
<gene>
    <name evidence="2" type="primary">nifU</name>
    <name evidence="2" type="ordered locus">MCON_2655</name>
</gene>
<evidence type="ECO:0000259" key="1">
    <source>
        <dbReference type="Pfam" id="PF01592"/>
    </source>
</evidence>
<dbReference type="CDD" id="cd06664">
    <property type="entry name" value="IscU_like"/>
    <property type="match status" value="1"/>
</dbReference>